<proteinExistence type="predicted"/>
<gene>
    <name evidence="1" type="ORF">CEXT_103221</name>
</gene>
<dbReference type="AlphaFoldDB" id="A0AAV4X4X3"/>
<evidence type="ECO:0000313" key="2">
    <source>
        <dbReference type="Proteomes" id="UP001054945"/>
    </source>
</evidence>
<keyword evidence="2" id="KW-1185">Reference proteome</keyword>
<comment type="caution">
    <text evidence="1">The sequence shown here is derived from an EMBL/GenBank/DDBJ whole genome shotgun (WGS) entry which is preliminary data.</text>
</comment>
<protein>
    <submittedName>
        <fullName evidence="1">Uncharacterized protein</fullName>
    </submittedName>
</protein>
<sequence length="69" mass="7893">MNWEGECGCRTLIRQSTDRGLGARTQSHQNLRCLGASEKQPVKRSEVIRKNMNSHVICSTFSTWRNKVT</sequence>
<evidence type="ECO:0000313" key="1">
    <source>
        <dbReference type="EMBL" id="GIY89589.1"/>
    </source>
</evidence>
<name>A0AAV4X4X3_CAEEX</name>
<accession>A0AAV4X4X3</accession>
<reference evidence="1 2" key="1">
    <citation type="submission" date="2021-06" db="EMBL/GenBank/DDBJ databases">
        <title>Caerostris extrusa draft genome.</title>
        <authorList>
            <person name="Kono N."/>
            <person name="Arakawa K."/>
        </authorList>
    </citation>
    <scope>NUCLEOTIDE SEQUENCE [LARGE SCALE GENOMIC DNA]</scope>
</reference>
<dbReference type="EMBL" id="BPLR01017226">
    <property type="protein sequence ID" value="GIY89589.1"/>
    <property type="molecule type" value="Genomic_DNA"/>
</dbReference>
<organism evidence="1 2">
    <name type="scientific">Caerostris extrusa</name>
    <name type="common">Bark spider</name>
    <name type="synonym">Caerostris bankana</name>
    <dbReference type="NCBI Taxonomy" id="172846"/>
    <lineage>
        <taxon>Eukaryota</taxon>
        <taxon>Metazoa</taxon>
        <taxon>Ecdysozoa</taxon>
        <taxon>Arthropoda</taxon>
        <taxon>Chelicerata</taxon>
        <taxon>Arachnida</taxon>
        <taxon>Araneae</taxon>
        <taxon>Araneomorphae</taxon>
        <taxon>Entelegynae</taxon>
        <taxon>Araneoidea</taxon>
        <taxon>Araneidae</taxon>
        <taxon>Caerostris</taxon>
    </lineage>
</organism>
<dbReference type="Proteomes" id="UP001054945">
    <property type="component" value="Unassembled WGS sequence"/>
</dbReference>